<evidence type="ECO:0000313" key="2">
    <source>
        <dbReference type="Proteomes" id="UP000270468"/>
    </source>
</evidence>
<dbReference type="Proteomes" id="UP000270468">
    <property type="component" value="Unassembled WGS sequence"/>
</dbReference>
<sequence>MAMVHGVIVGVTAVAVIGLLFVVTNGKDPVGAIKEDIPTSGPAPVDKTTTDPVAKADESLQLFAKQHGAFSTVEAAETFQAEDPTLAKAAIVMVDKTYFIWSEVGLNEGDIEVSAEKGSFRKVLNANASSCAADGVGKLQQVLAETDIAKIKKLIPDKKAESKEKSSAKQKEFEKHITAATAFTDDLEVIRLLLLSHYAQPDKCVKITF</sequence>
<accession>A0A3P5XQD3</accession>
<name>A0A3P5XQD3_9BACL</name>
<reference evidence="1 2" key="1">
    <citation type="submission" date="2018-11" db="EMBL/GenBank/DDBJ databases">
        <authorList>
            <person name="Criscuolo A."/>
        </authorList>
    </citation>
    <scope>NUCLEOTIDE SEQUENCE [LARGE SCALE GENOMIC DNA]</scope>
    <source>
        <strain evidence="1">ATB-66</strain>
    </source>
</reference>
<keyword evidence="2" id="KW-1185">Reference proteome</keyword>
<proteinExistence type="predicted"/>
<protein>
    <submittedName>
        <fullName evidence="1">Uncharacterized protein</fullName>
    </submittedName>
</protein>
<dbReference type="AlphaFoldDB" id="A0A3P5XQD3"/>
<organism evidence="1 2">
    <name type="scientific">Filibacter tadaridae</name>
    <dbReference type="NCBI Taxonomy" id="2483811"/>
    <lineage>
        <taxon>Bacteria</taxon>
        <taxon>Bacillati</taxon>
        <taxon>Bacillota</taxon>
        <taxon>Bacilli</taxon>
        <taxon>Bacillales</taxon>
        <taxon>Caryophanaceae</taxon>
        <taxon>Filibacter</taxon>
    </lineage>
</organism>
<evidence type="ECO:0000313" key="1">
    <source>
        <dbReference type="EMBL" id="VDC32618.1"/>
    </source>
</evidence>
<gene>
    <name evidence="1" type="ORF">FILTAD_02821</name>
</gene>
<dbReference type="EMBL" id="UXAV01000044">
    <property type="protein sequence ID" value="VDC32618.1"/>
    <property type="molecule type" value="Genomic_DNA"/>
</dbReference>